<dbReference type="EMBL" id="CP000859">
    <property type="protein sequence ID" value="ABW68670.1"/>
    <property type="molecule type" value="Genomic_DNA"/>
</dbReference>
<organism evidence="1 2">
    <name type="scientific">Desulfosudis oleivorans (strain DSM 6200 / JCM 39069 / Hxd3)</name>
    <name type="common">Desulfococcus oleovorans</name>
    <dbReference type="NCBI Taxonomy" id="96561"/>
    <lineage>
        <taxon>Bacteria</taxon>
        <taxon>Pseudomonadati</taxon>
        <taxon>Thermodesulfobacteriota</taxon>
        <taxon>Desulfobacteria</taxon>
        <taxon>Desulfobacterales</taxon>
        <taxon>Desulfosudaceae</taxon>
        <taxon>Desulfosudis</taxon>
    </lineage>
</organism>
<evidence type="ECO:0000313" key="1">
    <source>
        <dbReference type="EMBL" id="ABW68670.1"/>
    </source>
</evidence>
<dbReference type="RefSeq" id="WP_012176281.1">
    <property type="nucleotide sequence ID" value="NC_009943.1"/>
</dbReference>
<name>A8ZYE5_DESOH</name>
<evidence type="ECO:0000313" key="2">
    <source>
        <dbReference type="Proteomes" id="UP000008561"/>
    </source>
</evidence>
<dbReference type="STRING" id="96561.Dole_2867"/>
<dbReference type="AlphaFoldDB" id="A8ZYE5"/>
<keyword evidence="2" id="KW-1185">Reference proteome</keyword>
<accession>A8ZYE5</accession>
<dbReference type="KEGG" id="dol:Dole_2867"/>
<dbReference type="HOGENOM" id="CLU_1314426_0_0_7"/>
<gene>
    <name evidence="1" type="ordered locus">Dole_2867</name>
</gene>
<evidence type="ECO:0008006" key="3">
    <source>
        <dbReference type="Google" id="ProtNLM"/>
    </source>
</evidence>
<sequence>MKMRSTPMVCMMAVGLWLSLYTGVIGFGVERYQYLQCVESDRTDVEWRLETGGQTRLVYVEKEEKSVTTIDADFATICWETVRPEENTKVRAERKGNVIRLTGTFQGKTVNREFPIDDKPWYQATTLCFRPFVTSGDEKLEFWILRPSTLEPHRLVARKKGVDRWPVLGEPAEVQQVRIGLPGMLAPLWSGDYWFRKTDGVFVKYEGPNGPPGSPTVVVDLVRVL</sequence>
<reference evidence="1 2" key="1">
    <citation type="submission" date="2007-10" db="EMBL/GenBank/DDBJ databases">
        <title>Complete sequence of Desulfococcus oleovorans Hxd3.</title>
        <authorList>
            <consortium name="US DOE Joint Genome Institute"/>
            <person name="Copeland A."/>
            <person name="Lucas S."/>
            <person name="Lapidus A."/>
            <person name="Barry K."/>
            <person name="Glavina del Rio T."/>
            <person name="Dalin E."/>
            <person name="Tice H."/>
            <person name="Pitluck S."/>
            <person name="Kiss H."/>
            <person name="Brettin T."/>
            <person name="Bruce D."/>
            <person name="Detter J.C."/>
            <person name="Han C."/>
            <person name="Schmutz J."/>
            <person name="Larimer F."/>
            <person name="Land M."/>
            <person name="Hauser L."/>
            <person name="Kyrpides N."/>
            <person name="Kim E."/>
            <person name="Wawrik B."/>
            <person name="Richardson P."/>
        </authorList>
    </citation>
    <scope>NUCLEOTIDE SEQUENCE [LARGE SCALE GENOMIC DNA]</scope>
    <source>
        <strain evidence="2">DSM 6200 / JCM 39069 / Hxd3</strain>
    </source>
</reference>
<proteinExistence type="predicted"/>
<dbReference type="Proteomes" id="UP000008561">
    <property type="component" value="Chromosome"/>
</dbReference>
<dbReference type="eggNOG" id="ENOG5033DEE">
    <property type="taxonomic scope" value="Bacteria"/>
</dbReference>
<dbReference type="OrthoDB" id="5405739at2"/>
<protein>
    <recommendedName>
        <fullName evidence="3">DUF3108 domain-containing protein</fullName>
    </recommendedName>
</protein>